<accession>A0A9R1TAI3</accession>
<dbReference type="Pfam" id="PF04127">
    <property type="entry name" value="DFP"/>
    <property type="match status" value="1"/>
</dbReference>
<dbReference type="GeneID" id="105268192"/>
<feature type="domain" description="DNA/pantothenate metabolism flavoprotein C-terminal" evidence="2">
    <location>
        <begin position="166"/>
        <end position="276"/>
    </location>
</feature>
<dbReference type="OrthoDB" id="70224at2759"/>
<dbReference type="InterPro" id="IPR007085">
    <property type="entry name" value="DNA/pantothenate-metab_flavo_C"/>
</dbReference>
<protein>
    <submittedName>
        <fullName evidence="4">Phosphopantothenate--cysteine ligase</fullName>
    </submittedName>
</protein>
<dbReference type="CTD" id="79717"/>
<reference evidence="4" key="1">
    <citation type="submission" date="2025-08" db="UniProtKB">
        <authorList>
            <consortium name="RefSeq"/>
        </authorList>
    </citation>
    <scope>IDENTIFICATION</scope>
    <source>
        <strain evidence="4">USDA-PBARC FA_bdor</strain>
        <tissue evidence="4">Whole organism</tissue>
    </source>
</reference>
<dbReference type="Gene3D" id="3.40.50.10300">
    <property type="entry name" value="CoaB-like"/>
    <property type="match status" value="1"/>
</dbReference>
<dbReference type="Proteomes" id="UP000694866">
    <property type="component" value="Unplaced"/>
</dbReference>
<dbReference type="GO" id="GO:0015937">
    <property type="term" value="P:coenzyme A biosynthetic process"/>
    <property type="evidence" value="ECO:0007669"/>
    <property type="project" value="UniProtKB-ARBA"/>
</dbReference>
<dbReference type="GO" id="GO:0016874">
    <property type="term" value="F:ligase activity"/>
    <property type="evidence" value="ECO:0007669"/>
    <property type="project" value="UniProtKB-KW"/>
</dbReference>
<evidence type="ECO:0000313" key="3">
    <source>
        <dbReference type="Proteomes" id="UP000694866"/>
    </source>
</evidence>
<dbReference type="KEGG" id="fas:105268192"/>
<keyword evidence="4" id="KW-0436">Ligase</keyword>
<name>A0A9R1TAI3_9HYME</name>
<keyword evidence="3" id="KW-1185">Reference proteome</keyword>
<dbReference type="PANTHER" id="PTHR12290">
    <property type="entry name" value="CORNICHON-RELATED"/>
    <property type="match status" value="1"/>
</dbReference>
<evidence type="ECO:0000313" key="4">
    <source>
        <dbReference type="RefSeq" id="XP_011305830.1"/>
    </source>
</evidence>
<sequence>MEPNWEEFYANQPKPMDLETSKKLLKDFVENCADKDTRIALVTSGGTTVPLEHNTVRFVDNFSAGTRGSISTEFFLEQGYAVIFIHRTKSLEPFSRHFIGQKFLDMLEFDEGKGKLMVSEKYSESVAHVLMKYKSALKQGKLLQLSFTTLSDYLWLLRSASQALAPLEKRVILYLAAAVADFYVPSNQMSVHKIGSDVGPPKIALQLVPKILKPLVNLWVPKAFVVSFKLETDENLLITKSRAALKNYNHKLVIGNMLQNRKQQVTIVEKNRDYTISLTPEQMDQGEEIEKYIISDLVKRHSEFLTATETS</sequence>
<dbReference type="InterPro" id="IPR035929">
    <property type="entry name" value="CoaB-like_sf"/>
</dbReference>
<dbReference type="AlphaFoldDB" id="A0A9R1TAI3"/>
<evidence type="ECO:0000256" key="1">
    <source>
        <dbReference type="ARBA" id="ARBA00005703"/>
    </source>
</evidence>
<dbReference type="SUPFAM" id="SSF102645">
    <property type="entry name" value="CoaB-like"/>
    <property type="match status" value="1"/>
</dbReference>
<evidence type="ECO:0000259" key="2">
    <source>
        <dbReference type="Pfam" id="PF04127"/>
    </source>
</evidence>
<dbReference type="RefSeq" id="XP_011305830.1">
    <property type="nucleotide sequence ID" value="XM_011307528.1"/>
</dbReference>
<gene>
    <name evidence="4" type="primary">Ppcs</name>
</gene>
<proteinExistence type="inferred from homology"/>
<organism evidence="3 4">
    <name type="scientific">Fopius arisanus</name>
    <dbReference type="NCBI Taxonomy" id="64838"/>
    <lineage>
        <taxon>Eukaryota</taxon>
        <taxon>Metazoa</taxon>
        <taxon>Ecdysozoa</taxon>
        <taxon>Arthropoda</taxon>
        <taxon>Hexapoda</taxon>
        <taxon>Insecta</taxon>
        <taxon>Pterygota</taxon>
        <taxon>Neoptera</taxon>
        <taxon>Endopterygota</taxon>
        <taxon>Hymenoptera</taxon>
        <taxon>Apocrita</taxon>
        <taxon>Ichneumonoidea</taxon>
        <taxon>Braconidae</taxon>
        <taxon>Opiinae</taxon>
        <taxon>Fopius</taxon>
    </lineage>
</organism>
<comment type="similarity">
    <text evidence="1">Belongs to the PPC synthetase family.</text>
</comment>